<dbReference type="Pfam" id="PF13279">
    <property type="entry name" value="4HBT_2"/>
    <property type="match status" value="1"/>
</dbReference>
<evidence type="ECO:0000313" key="4">
    <source>
        <dbReference type="Proteomes" id="UP001208656"/>
    </source>
</evidence>
<dbReference type="PANTHER" id="PTHR31793:SF27">
    <property type="entry name" value="NOVEL THIOESTERASE SUPERFAMILY DOMAIN AND SAPOSIN A-TYPE DOMAIN CONTAINING PROTEIN (0610012H03RIK)"/>
    <property type="match status" value="1"/>
</dbReference>
<dbReference type="InterPro" id="IPR006684">
    <property type="entry name" value="YbgC/YbaW"/>
</dbReference>
<accession>A0ABT2WGE2</accession>
<dbReference type="RefSeq" id="WP_173660713.1">
    <property type="nucleotide sequence ID" value="NZ_JAOUSE010000008.1"/>
</dbReference>
<protein>
    <submittedName>
        <fullName evidence="3">Acyl-CoA thioesterase</fullName>
    </submittedName>
</protein>
<dbReference type="InterPro" id="IPR029069">
    <property type="entry name" value="HotDog_dom_sf"/>
</dbReference>
<comment type="similarity">
    <text evidence="1">Belongs to the 4-hydroxybenzoyl-CoA thioesterase family.</text>
</comment>
<evidence type="ECO:0000313" key="3">
    <source>
        <dbReference type="EMBL" id="MCU9593744.1"/>
    </source>
</evidence>
<gene>
    <name evidence="3" type="ORF">OEV82_04635</name>
</gene>
<comment type="caution">
    <text evidence="3">The sequence shown here is derived from an EMBL/GenBank/DDBJ whole genome shotgun (WGS) entry which is preliminary data.</text>
</comment>
<dbReference type="PANTHER" id="PTHR31793">
    <property type="entry name" value="4-HYDROXYBENZOYL-COA THIOESTERASE FAMILY MEMBER"/>
    <property type="match status" value="1"/>
</dbReference>
<proteinExistence type="inferred from homology"/>
<sequence>MIGKTMITVIEHDIDEMGHVNNKVYLDYLEKGRENWFEEVSGMNFLTMKERNLGTVVIRIEIDFKKEALLGDRLKVETIPAQLGNKSFKFKQVIYNQHNELLTEALVTCVMFDPTARKSIPVIEEIREGFKNCESVYN</sequence>
<reference evidence="3 4" key="1">
    <citation type="submission" date="2022-10" db="EMBL/GenBank/DDBJ databases">
        <title>Description of Fervidibacillus gen. nov. in the family Fervidibacillaceae fam. nov. with two species, Fervidibacillus albus sp. nov., and Fervidibacillus halotolerans sp. nov., isolated from tidal flat sediments.</title>
        <authorList>
            <person name="Kwon K.K."/>
            <person name="Yang S.-H."/>
        </authorList>
    </citation>
    <scope>NUCLEOTIDE SEQUENCE [LARGE SCALE GENOMIC DNA]</scope>
    <source>
        <strain evidence="3 4">DSM 23332</strain>
    </source>
</reference>
<organism evidence="3 4">
    <name type="scientific">Pallidibacillus thermolactis</name>
    <dbReference type="NCBI Taxonomy" id="251051"/>
    <lineage>
        <taxon>Bacteria</taxon>
        <taxon>Bacillati</taxon>
        <taxon>Bacillota</taxon>
        <taxon>Bacilli</taxon>
        <taxon>Bacillales</taxon>
        <taxon>Bacillaceae</taxon>
        <taxon>Pallidibacillus</taxon>
    </lineage>
</organism>
<dbReference type="Proteomes" id="UP001208656">
    <property type="component" value="Unassembled WGS sequence"/>
</dbReference>
<dbReference type="InterPro" id="IPR050563">
    <property type="entry name" value="4-hydroxybenzoyl-CoA_TE"/>
</dbReference>
<name>A0ABT2WGE2_9BACI</name>
<evidence type="ECO:0000256" key="2">
    <source>
        <dbReference type="ARBA" id="ARBA00022801"/>
    </source>
</evidence>
<evidence type="ECO:0000256" key="1">
    <source>
        <dbReference type="ARBA" id="ARBA00005953"/>
    </source>
</evidence>
<keyword evidence="2" id="KW-0378">Hydrolase</keyword>
<dbReference type="SUPFAM" id="SSF54637">
    <property type="entry name" value="Thioesterase/thiol ester dehydrase-isomerase"/>
    <property type="match status" value="1"/>
</dbReference>
<dbReference type="CDD" id="cd00586">
    <property type="entry name" value="4HBT"/>
    <property type="match status" value="1"/>
</dbReference>
<keyword evidence="4" id="KW-1185">Reference proteome</keyword>
<dbReference type="Gene3D" id="3.10.129.10">
    <property type="entry name" value="Hotdog Thioesterase"/>
    <property type="match status" value="1"/>
</dbReference>
<dbReference type="PIRSF" id="PIRSF003230">
    <property type="entry name" value="YbgC"/>
    <property type="match status" value="1"/>
</dbReference>
<dbReference type="EMBL" id="JAOUSE010000008">
    <property type="protein sequence ID" value="MCU9593744.1"/>
    <property type="molecule type" value="Genomic_DNA"/>
</dbReference>